<dbReference type="PANTHER" id="PTHR43766:SF1">
    <property type="entry name" value="TRYPTOPHAN--TRNA LIGASE, MITOCHONDRIAL"/>
    <property type="match status" value="1"/>
</dbReference>
<reference evidence="11" key="1">
    <citation type="journal article" date="2019" name="Int. J. Syst. Evol. Microbiol.">
        <title>The Global Catalogue of Microorganisms (GCM) 10K type strain sequencing project: providing services to taxonomists for standard genome sequencing and annotation.</title>
        <authorList>
            <consortium name="The Broad Institute Genomics Platform"/>
            <consortium name="The Broad Institute Genome Sequencing Center for Infectious Disease"/>
            <person name="Wu L."/>
            <person name="Ma J."/>
        </authorList>
    </citation>
    <scope>NUCLEOTIDE SEQUENCE [LARGE SCALE GENOMIC DNA]</scope>
    <source>
        <strain evidence="11">KCTC 42107</strain>
    </source>
</reference>
<dbReference type="PANTHER" id="PTHR43766">
    <property type="entry name" value="TRYPTOPHAN--TRNA LIGASE, MITOCHONDRIAL"/>
    <property type="match status" value="1"/>
</dbReference>
<comment type="subcellular location">
    <subcellularLocation>
        <location evidence="8">Cytoplasm</location>
    </subcellularLocation>
</comment>
<dbReference type="InterPro" id="IPR014729">
    <property type="entry name" value="Rossmann-like_a/b/a_fold"/>
</dbReference>
<evidence type="ECO:0000256" key="4">
    <source>
        <dbReference type="ARBA" id="ARBA00022840"/>
    </source>
</evidence>
<protein>
    <recommendedName>
        <fullName evidence="8">Tryptophan--tRNA ligase</fullName>
        <ecNumber evidence="8">6.1.1.2</ecNumber>
    </recommendedName>
    <alternativeName>
        <fullName evidence="8">Tryptophanyl-tRNA synthetase</fullName>
        <shortName evidence="8">TrpRS</shortName>
    </alternativeName>
</protein>
<keyword evidence="4 8" id="KW-0067">ATP-binding</keyword>
<dbReference type="InterPro" id="IPR024109">
    <property type="entry name" value="Trp-tRNA-ligase_bac-type"/>
</dbReference>
<evidence type="ECO:0000256" key="5">
    <source>
        <dbReference type="ARBA" id="ARBA00022917"/>
    </source>
</evidence>
<keyword evidence="3 8" id="KW-0547">Nucleotide-binding</keyword>
<keyword evidence="5 8" id="KW-0648">Protein biosynthesis</keyword>
<dbReference type="NCBIfam" id="TIGR00233">
    <property type="entry name" value="trpS"/>
    <property type="match status" value="1"/>
</dbReference>
<evidence type="ECO:0000256" key="2">
    <source>
        <dbReference type="ARBA" id="ARBA00022598"/>
    </source>
</evidence>
<dbReference type="RefSeq" id="WP_114758676.1">
    <property type="nucleotide sequence ID" value="NZ_JBHUMD010000024.1"/>
</dbReference>
<evidence type="ECO:0000256" key="3">
    <source>
        <dbReference type="ARBA" id="ARBA00022741"/>
    </source>
</evidence>
<evidence type="ECO:0000256" key="6">
    <source>
        <dbReference type="ARBA" id="ARBA00023146"/>
    </source>
</evidence>
<gene>
    <name evidence="8 10" type="primary">trpS</name>
    <name evidence="10" type="ORF">ACFSR3_10060</name>
</gene>
<dbReference type="Pfam" id="PF00579">
    <property type="entry name" value="tRNA-synt_1b"/>
    <property type="match status" value="1"/>
</dbReference>
<feature type="short sequence motif" description="'HIGH' region" evidence="8">
    <location>
        <begin position="10"/>
        <end position="18"/>
    </location>
</feature>
<comment type="similarity">
    <text evidence="1 8 9">Belongs to the class-I aminoacyl-tRNA synthetase family.</text>
</comment>
<dbReference type="Gene3D" id="1.10.240.10">
    <property type="entry name" value="Tyrosyl-Transfer RNA Synthetase"/>
    <property type="match status" value="1"/>
</dbReference>
<feature type="binding site" evidence="8">
    <location>
        <begin position="9"/>
        <end position="11"/>
    </location>
    <ligand>
        <name>ATP</name>
        <dbReference type="ChEBI" id="CHEBI:30616"/>
    </ligand>
</feature>
<evidence type="ECO:0000313" key="10">
    <source>
        <dbReference type="EMBL" id="MFD2602398.1"/>
    </source>
</evidence>
<feature type="binding site" evidence="8">
    <location>
        <begin position="17"/>
        <end position="18"/>
    </location>
    <ligand>
        <name>ATP</name>
        <dbReference type="ChEBI" id="CHEBI:30616"/>
    </ligand>
</feature>
<dbReference type="EMBL" id="JBHUMD010000024">
    <property type="protein sequence ID" value="MFD2602398.1"/>
    <property type="molecule type" value="Genomic_DNA"/>
</dbReference>
<evidence type="ECO:0000256" key="7">
    <source>
        <dbReference type="ARBA" id="ARBA00049929"/>
    </source>
</evidence>
<comment type="catalytic activity">
    <reaction evidence="7 8">
        <text>tRNA(Trp) + L-tryptophan + ATP = L-tryptophyl-tRNA(Trp) + AMP + diphosphate + H(+)</text>
        <dbReference type="Rhea" id="RHEA:24080"/>
        <dbReference type="Rhea" id="RHEA-COMP:9671"/>
        <dbReference type="Rhea" id="RHEA-COMP:9705"/>
        <dbReference type="ChEBI" id="CHEBI:15378"/>
        <dbReference type="ChEBI" id="CHEBI:30616"/>
        <dbReference type="ChEBI" id="CHEBI:33019"/>
        <dbReference type="ChEBI" id="CHEBI:57912"/>
        <dbReference type="ChEBI" id="CHEBI:78442"/>
        <dbReference type="ChEBI" id="CHEBI:78535"/>
        <dbReference type="ChEBI" id="CHEBI:456215"/>
        <dbReference type="EC" id="6.1.1.2"/>
    </reaction>
</comment>
<keyword evidence="6 8" id="KW-0030">Aminoacyl-tRNA synthetase</keyword>
<proteinExistence type="inferred from homology"/>
<evidence type="ECO:0000256" key="8">
    <source>
        <dbReference type="HAMAP-Rule" id="MF_00140"/>
    </source>
</evidence>
<dbReference type="CDD" id="cd00806">
    <property type="entry name" value="TrpRS_core"/>
    <property type="match status" value="1"/>
</dbReference>
<evidence type="ECO:0000313" key="11">
    <source>
        <dbReference type="Proteomes" id="UP001597480"/>
    </source>
</evidence>
<dbReference type="EC" id="6.1.1.2" evidence="8"/>
<dbReference type="PRINTS" id="PR01039">
    <property type="entry name" value="TRNASYNTHTRP"/>
</dbReference>
<keyword evidence="2 8" id="KW-0436">Ligase</keyword>
<name>A0ABW5NUY5_9FLAO</name>
<dbReference type="Gene3D" id="3.40.50.620">
    <property type="entry name" value="HUPs"/>
    <property type="match status" value="1"/>
</dbReference>
<dbReference type="HAMAP" id="MF_00140_B">
    <property type="entry name" value="Trp_tRNA_synth_B"/>
    <property type="match status" value="1"/>
</dbReference>
<evidence type="ECO:0000256" key="9">
    <source>
        <dbReference type="RuleBase" id="RU363036"/>
    </source>
</evidence>
<feature type="binding site" evidence="8">
    <location>
        <begin position="192"/>
        <end position="196"/>
    </location>
    <ligand>
        <name>ATP</name>
        <dbReference type="ChEBI" id="CHEBI:30616"/>
    </ligand>
</feature>
<sequence length="323" mass="36040">MARILTGVQSTGTPHLGNLLGAILPAVEMANKPENDSFLFIADLHSITQIKDGETLRANTYSVAATWLACGLDLNKVTFYRQSDVPQTAELSWYLSCFFPFQRLTLAHSFKDKADRLEDVNAGLFTYPMLMAADILLYDAQFVPVGKDQLQHLEITRDVASRFNHQMGETFVLPEAVTSDDTKIIPGIDGEKMSKSRNNFINIFVEDKPLRKQVMAIQTDSTPLEEPKNPDTCNVFALYKLLGTPEQIEAMRANYLGGNYGYGHAKQALFELIVDKFAPIREKYAYYINNLDEVDALLKAGAEKAATIANGVLSRVRVKLGYE</sequence>
<dbReference type="InterPro" id="IPR050203">
    <property type="entry name" value="Trp-tRNA_synthetase"/>
</dbReference>
<feature type="short sequence motif" description="'KMSKS' region" evidence="8">
    <location>
        <begin position="192"/>
        <end position="196"/>
    </location>
</feature>
<dbReference type="InterPro" id="IPR002306">
    <property type="entry name" value="Trp-tRNA-ligase"/>
</dbReference>
<feature type="binding site" evidence="8">
    <location>
        <position position="185"/>
    </location>
    <ligand>
        <name>ATP</name>
        <dbReference type="ChEBI" id="CHEBI:30616"/>
    </ligand>
</feature>
<dbReference type="Proteomes" id="UP001597480">
    <property type="component" value="Unassembled WGS sequence"/>
</dbReference>
<keyword evidence="8" id="KW-0963">Cytoplasm</keyword>
<organism evidence="10 11">
    <name type="scientific">Flavobacterium suzhouense</name>
    <dbReference type="NCBI Taxonomy" id="1529638"/>
    <lineage>
        <taxon>Bacteria</taxon>
        <taxon>Pseudomonadati</taxon>
        <taxon>Bacteroidota</taxon>
        <taxon>Flavobacteriia</taxon>
        <taxon>Flavobacteriales</taxon>
        <taxon>Flavobacteriaceae</taxon>
        <taxon>Flavobacterium</taxon>
    </lineage>
</organism>
<evidence type="ECO:0000256" key="1">
    <source>
        <dbReference type="ARBA" id="ARBA00005594"/>
    </source>
</evidence>
<keyword evidence="11" id="KW-1185">Reference proteome</keyword>
<dbReference type="GO" id="GO:0004830">
    <property type="term" value="F:tryptophan-tRNA ligase activity"/>
    <property type="evidence" value="ECO:0007669"/>
    <property type="project" value="UniProtKB-EC"/>
</dbReference>
<feature type="binding site" evidence="8">
    <location>
        <begin position="146"/>
        <end position="148"/>
    </location>
    <ligand>
        <name>ATP</name>
        <dbReference type="ChEBI" id="CHEBI:30616"/>
    </ligand>
</feature>
<accession>A0ABW5NUY5</accession>
<dbReference type="SUPFAM" id="SSF52374">
    <property type="entry name" value="Nucleotidylyl transferase"/>
    <property type="match status" value="1"/>
</dbReference>
<comment type="function">
    <text evidence="8">Catalyzes the attachment of tryptophan to tRNA(Trp).</text>
</comment>
<feature type="binding site" evidence="8">
    <location>
        <position position="134"/>
    </location>
    <ligand>
        <name>L-tryptophan</name>
        <dbReference type="ChEBI" id="CHEBI:57912"/>
    </ligand>
</feature>
<comment type="subunit">
    <text evidence="8">Homodimer.</text>
</comment>
<comment type="caution">
    <text evidence="10">The sequence shown here is derived from an EMBL/GenBank/DDBJ whole genome shotgun (WGS) entry which is preliminary data.</text>
</comment>
<dbReference type="InterPro" id="IPR002305">
    <property type="entry name" value="aa-tRNA-synth_Ic"/>
</dbReference>